<dbReference type="PROSITE" id="PS51190">
    <property type="entry name" value="FATC"/>
    <property type="match status" value="1"/>
</dbReference>
<feature type="region of interest" description="Disordered" evidence="14">
    <location>
        <begin position="1624"/>
        <end position="1651"/>
    </location>
</feature>
<dbReference type="Pfam" id="PF25030">
    <property type="entry name" value="M-HEAT_ATR"/>
    <property type="match status" value="1"/>
</dbReference>
<evidence type="ECO:0000313" key="19">
    <source>
        <dbReference type="Proteomes" id="UP000279236"/>
    </source>
</evidence>
<evidence type="ECO:0000256" key="14">
    <source>
        <dbReference type="SAM" id="MobiDB-lite"/>
    </source>
</evidence>
<dbReference type="Pfam" id="PF23593">
    <property type="entry name" value="HEAT_ATR"/>
    <property type="match status" value="1"/>
</dbReference>
<comment type="similarity">
    <text evidence="2">Belongs to the PI3/PI4-kinase family. ATM subfamily.</text>
</comment>
<evidence type="ECO:0000256" key="10">
    <source>
        <dbReference type="ARBA" id="ARBA00023204"/>
    </source>
</evidence>
<evidence type="ECO:0000256" key="6">
    <source>
        <dbReference type="ARBA" id="ARBA00022741"/>
    </source>
</evidence>
<dbReference type="Pfam" id="PF08064">
    <property type="entry name" value="UME"/>
    <property type="match status" value="1"/>
</dbReference>
<dbReference type="GO" id="GO:0005634">
    <property type="term" value="C:nucleus"/>
    <property type="evidence" value="ECO:0007669"/>
    <property type="project" value="UniProtKB-SubCell"/>
</dbReference>
<keyword evidence="7" id="KW-0227">DNA damage</keyword>
<dbReference type="InterPro" id="IPR003151">
    <property type="entry name" value="PIK-rel_kinase_FAT"/>
</dbReference>
<dbReference type="GO" id="GO:0006281">
    <property type="term" value="P:DNA repair"/>
    <property type="evidence" value="ECO:0007669"/>
    <property type="project" value="UniProtKB-KW"/>
</dbReference>
<keyword evidence="19" id="KW-1185">Reference proteome</keyword>
<dbReference type="OrthoDB" id="381190at2759"/>
<comment type="subcellular location">
    <subcellularLocation>
        <location evidence="1">Nucleus</location>
    </subcellularLocation>
</comment>
<dbReference type="SUPFAM" id="SSF48371">
    <property type="entry name" value="ARM repeat"/>
    <property type="match status" value="2"/>
</dbReference>
<feature type="domain" description="PI3K/PI4K catalytic" evidence="15">
    <location>
        <begin position="1967"/>
        <end position="2277"/>
    </location>
</feature>
<dbReference type="EC" id="2.7.11.1" evidence="3"/>
<organism evidence="18 19">
    <name type="scientific">Apiotrichum porosum</name>
    <dbReference type="NCBI Taxonomy" id="105984"/>
    <lineage>
        <taxon>Eukaryota</taxon>
        <taxon>Fungi</taxon>
        <taxon>Dikarya</taxon>
        <taxon>Basidiomycota</taxon>
        <taxon>Agaricomycotina</taxon>
        <taxon>Tremellomycetes</taxon>
        <taxon>Trichosporonales</taxon>
        <taxon>Trichosporonaceae</taxon>
        <taxon>Apiotrichum</taxon>
    </lineage>
</organism>
<dbReference type="GeneID" id="39587542"/>
<dbReference type="InterPro" id="IPR000403">
    <property type="entry name" value="PI3/4_kinase_cat_dom"/>
</dbReference>
<keyword evidence="9" id="KW-0067">ATP-binding</keyword>
<evidence type="ECO:0000259" key="17">
    <source>
        <dbReference type="PROSITE" id="PS51190"/>
    </source>
</evidence>
<dbReference type="PANTHER" id="PTHR11139">
    <property type="entry name" value="ATAXIA TELANGIECTASIA MUTATED ATM -RELATED"/>
    <property type="match status" value="1"/>
</dbReference>
<evidence type="ECO:0000256" key="4">
    <source>
        <dbReference type="ARBA" id="ARBA00022527"/>
    </source>
</evidence>
<evidence type="ECO:0000259" key="16">
    <source>
        <dbReference type="PROSITE" id="PS51189"/>
    </source>
</evidence>
<dbReference type="PROSITE" id="PS51189">
    <property type="entry name" value="FAT"/>
    <property type="match status" value="1"/>
</dbReference>
<dbReference type="InterPro" id="IPR003152">
    <property type="entry name" value="FATC_dom"/>
</dbReference>
<dbReference type="GO" id="GO:0004674">
    <property type="term" value="F:protein serine/threonine kinase activity"/>
    <property type="evidence" value="ECO:0007669"/>
    <property type="project" value="UniProtKB-KW"/>
</dbReference>
<sequence length="2308" mass="257575">MAMTHPLIPEDVIPPDHDASAAEHELLDQLLREGLAIDQDAGATADEEILARARKLLEVLFNACIMRPLKSLPPSQVDLERAQLTLSIVARQTATHVEVLHANSTEAEEPFTVFAWLISRLLIAASRYEDQPGAAPLVESLCEGAVGVLVVLGRDLNEVGTAYLRGPQRVVNIMRELRKFARDSFDSKSQPLFGYPDMPTNLDYLPQLFALHIVLQTPAPLASDTHTSSAIVLSDLAQRVAQLSVPRQARYASVVAAAVPTVPVRHALSRACTAVVSWPEVDNARWQESVKSVIVAIEKDGDDALRRDVWWAIRGQAEALDVLTPVGRQKALYLLSPVAPHIPSSTISTIVSAKTLKAWAAEATGAGANDLRDRLKQYIKLPAPTSIKRKREENGAAQKVVALLQSKLPELEGDEETIMEELPETIAKLDPTVKFELIESTPNLLCALAHCTGEDYLPHHPLNEDAGAKWFAGWDSLSNDLTLMRGLDRRTRLAAGHLVSALYRILCVAASPASTQRAQREIIAKIPNTLLRLGYPIQETAMLLLGDLGQIAPDNHLGEILEILIKQLGSKSSPLRSLAYTQLVDIAAYRNKQPYNLLSPYVERISVLLAESLVPNPQVVAETMQFIGYNRQAFFTLEAARKAVIPTLVVRQNRPALETLSNILGQRLGLILIDEGAPILAQIFMSPRATTVSALNFVGSLLNELINSSTAPPKATLDKYIRASIVPLVVTIVIELGDEDESVQDVARQALHAVQLAEHTGDSHGDLGTFLKPHMLGVLAAMTEQLMTPRTPDANKRKVIRSIGKLISLVGDSMASFSPQIIASLQSTLDVPALRLQTLGTWFIFVELLKFADVGPFIGATIAALVAGWETFSSEEKDAARNIVALISGNAAHLQAFHDDIVRFDHIQQLKSLCGPLLNYRNSWTTKVYLGKLIERIDNKNIAISTETMRELRNLLVQKTSDIMQLARGDTFDPIVGRLVRSLLGAVTRDGECDELRDLAYECFGIIGALDPDRFVTAKEEASMTIMSNFNDHDESVNFALHLVRDLLVSAFRSTNDTKHQKNLSFSIQELLKFCGFDQRLVNRQGAGVNLKVRQRWETLPKDVLETVTPLLDAQFQQNQVKTTKFDDTIYPQMNTYREWVQAWTVDLIGRVMEVHQAGVPGDAQRIFGVFNSEAKNQDVAVAHHLLPHLVLHVLLSGDADAHHRIKAEIEVVLKDQVSSSHQSAPEKRMLSAQVVFDLMDHLGKWLRLTRNANRNERSSTTRPVDQLLSDIDTELAGKAALMSGAFARSLRNIEECVVQLGEKNSPKAQGYFENMHRIYAELDDPDGMEGVSAFVVSPSLELQIREHESTGRWTSAQSCWEVNLQQEPENVKHHVGLLKCLKNLGHYDTLRTHIRGALSRHPEWAEELSAFQAEAAWTIRDWETLQAVRDPPPIANVFLAMRSGKGVNEALTVARKQIGSGLTTREYPRAYETVLQLHMLREVEMIYNTNAAIMLPPNNSVRSANSEAIMRRNADTLIDNLSDRFNTALPSFRVSEEILSKRRAAFSLVDFERLRGELGQGWIQSAKIARKAGYEQTAYSAALQSQQWNAPFAFIQQAKLVHMHGGILKALRELAHPIEELVESENKKSGSDGVIDLTGNGGNHDGPKTEEDFRMERNLAKALLLEARWTHEADRFEQNDVIRKFKKATELGATLEAPFFHLGRYYDTLASSIATAAANKDTKTMSPADVAKAAAEAAEAIATHNHFTCVNYVEALQRGVKYIYQTMPRLLTVWLDLGEFNEITKKNSIVQLKVQQITRLMERAVGKIMTYQFLTAFPQMISRITHSNLEVREVLVRLVYHVIRDYPAQALWPTIGAMQSTRKDRRDIAETILQKAMQKDVRADLQARINDARKLSGVLLRLAEDKPEGKPREVSIATKYKYVTTAFPSSMIMPLQDALTCVLPPPGSPLKGHLAFPSMAVSINDVSDRVEIMPSLQQPKKLVFKGTDGKRYPFLCKPHDDLRKDARLMDFNSMINKFLNAASTARRRHLYIRTYAVMPLNEECGLIEWVSNTNALKSILEKGYDRYKKKVYSSEVHQYLEAARKQEYHQLPSVFVNKVLPMYRPTVFHEWFLTNWPEPSEWLTARTNYARTLAVMSMIGFVLGLGDRHGENILFDGIAGDTVHVDLNCLFDKARTFEVPERVPFRLTQNMVDALGVTGVDGSFRKAAEITMEILRSNGDSLMSVLQAFVHDPLVEWTKTSRNRVGRSDKDVKSSAGKKYLDPINKKLRGLMNDTEMTVSKQVEVLIKDAVSPDHLSRMYIGWAPWL</sequence>
<comment type="catalytic activity">
    <reaction evidence="12">
        <text>L-threonyl-[protein] + ATP = O-phospho-L-threonyl-[protein] + ADP + H(+)</text>
        <dbReference type="Rhea" id="RHEA:46608"/>
        <dbReference type="Rhea" id="RHEA-COMP:11060"/>
        <dbReference type="Rhea" id="RHEA-COMP:11605"/>
        <dbReference type="ChEBI" id="CHEBI:15378"/>
        <dbReference type="ChEBI" id="CHEBI:30013"/>
        <dbReference type="ChEBI" id="CHEBI:30616"/>
        <dbReference type="ChEBI" id="CHEBI:61977"/>
        <dbReference type="ChEBI" id="CHEBI:456216"/>
        <dbReference type="EC" id="2.7.11.1"/>
    </reaction>
</comment>
<keyword evidence="8 18" id="KW-0418">Kinase</keyword>
<keyword evidence="4" id="KW-0723">Serine/threonine-protein kinase</keyword>
<evidence type="ECO:0000256" key="13">
    <source>
        <dbReference type="ARBA" id="ARBA00048679"/>
    </source>
</evidence>
<dbReference type="GO" id="GO:0005524">
    <property type="term" value="F:ATP binding"/>
    <property type="evidence" value="ECO:0007669"/>
    <property type="project" value="UniProtKB-KW"/>
</dbReference>
<evidence type="ECO:0000259" key="15">
    <source>
        <dbReference type="PROSITE" id="PS50290"/>
    </source>
</evidence>
<evidence type="ECO:0000256" key="11">
    <source>
        <dbReference type="ARBA" id="ARBA00023242"/>
    </source>
</evidence>
<dbReference type="Gene3D" id="1.10.1070.11">
    <property type="entry name" value="Phosphatidylinositol 3-/4-kinase, catalytic domain"/>
    <property type="match status" value="1"/>
</dbReference>
<dbReference type="GO" id="GO:0005694">
    <property type="term" value="C:chromosome"/>
    <property type="evidence" value="ECO:0007669"/>
    <property type="project" value="TreeGrafter"/>
</dbReference>
<comment type="catalytic activity">
    <reaction evidence="13">
        <text>L-seryl-[protein] + ATP = O-phospho-L-seryl-[protein] + ADP + H(+)</text>
        <dbReference type="Rhea" id="RHEA:17989"/>
        <dbReference type="Rhea" id="RHEA-COMP:9863"/>
        <dbReference type="Rhea" id="RHEA-COMP:11604"/>
        <dbReference type="ChEBI" id="CHEBI:15378"/>
        <dbReference type="ChEBI" id="CHEBI:29999"/>
        <dbReference type="ChEBI" id="CHEBI:30616"/>
        <dbReference type="ChEBI" id="CHEBI:83421"/>
        <dbReference type="ChEBI" id="CHEBI:456216"/>
        <dbReference type="EC" id="2.7.11.1"/>
    </reaction>
</comment>
<keyword evidence="11" id="KW-0539">Nucleus</keyword>
<dbReference type="GO" id="GO:0000723">
    <property type="term" value="P:telomere maintenance"/>
    <property type="evidence" value="ECO:0007669"/>
    <property type="project" value="TreeGrafter"/>
</dbReference>
<dbReference type="CDD" id="cd00892">
    <property type="entry name" value="PIKKc_ATR"/>
    <property type="match status" value="1"/>
</dbReference>
<dbReference type="Pfam" id="PF02260">
    <property type="entry name" value="FATC"/>
    <property type="match status" value="1"/>
</dbReference>
<feature type="domain" description="FATC" evidence="17">
    <location>
        <begin position="2276"/>
        <end position="2308"/>
    </location>
</feature>
<name>A0A427XGI2_9TREE</name>
<dbReference type="InterPro" id="IPR057564">
    <property type="entry name" value="HEAT_ATR"/>
</dbReference>
<gene>
    <name evidence="18" type="primary">MEC1</name>
    <name evidence="18" type="ORF">EHS24_002999</name>
</gene>
<dbReference type="InterPro" id="IPR011989">
    <property type="entry name" value="ARM-like"/>
</dbReference>
<accession>A0A427XGI2</accession>
<evidence type="ECO:0000256" key="2">
    <source>
        <dbReference type="ARBA" id="ARBA00010769"/>
    </source>
</evidence>
<dbReference type="EMBL" id="RSCE01000014">
    <property type="protein sequence ID" value="RSH77926.1"/>
    <property type="molecule type" value="Genomic_DNA"/>
</dbReference>
<dbReference type="InterPro" id="IPR012993">
    <property type="entry name" value="UME"/>
</dbReference>
<dbReference type="SMART" id="SM00146">
    <property type="entry name" value="PI3Kc"/>
    <property type="match status" value="1"/>
</dbReference>
<dbReference type="Gene3D" id="3.30.1010.10">
    <property type="entry name" value="Phosphatidylinositol 3-kinase Catalytic Subunit, Chain A, domain 4"/>
    <property type="match status" value="1"/>
</dbReference>
<dbReference type="PROSITE" id="PS50290">
    <property type="entry name" value="PI3_4_KINASE_3"/>
    <property type="match status" value="1"/>
</dbReference>
<keyword evidence="5" id="KW-0808">Transferase</keyword>
<dbReference type="GO" id="GO:0000077">
    <property type="term" value="P:DNA damage checkpoint signaling"/>
    <property type="evidence" value="ECO:0007669"/>
    <property type="project" value="TreeGrafter"/>
</dbReference>
<dbReference type="Proteomes" id="UP000279236">
    <property type="component" value="Unassembled WGS sequence"/>
</dbReference>
<keyword evidence="10" id="KW-0234">DNA repair</keyword>
<evidence type="ECO:0000256" key="8">
    <source>
        <dbReference type="ARBA" id="ARBA00022777"/>
    </source>
</evidence>
<evidence type="ECO:0000256" key="3">
    <source>
        <dbReference type="ARBA" id="ARBA00012513"/>
    </source>
</evidence>
<dbReference type="InterPro" id="IPR056802">
    <property type="entry name" value="ATR-like_M-HEAT"/>
</dbReference>
<dbReference type="SMART" id="SM00802">
    <property type="entry name" value="UME"/>
    <property type="match status" value="1"/>
</dbReference>
<evidence type="ECO:0000256" key="7">
    <source>
        <dbReference type="ARBA" id="ARBA00022763"/>
    </source>
</evidence>
<dbReference type="SMART" id="SM01343">
    <property type="entry name" value="FATC"/>
    <property type="match status" value="1"/>
</dbReference>
<dbReference type="InterPro" id="IPR050517">
    <property type="entry name" value="DDR_Repair_Kinase"/>
</dbReference>
<evidence type="ECO:0000256" key="5">
    <source>
        <dbReference type="ARBA" id="ARBA00022679"/>
    </source>
</evidence>
<keyword evidence="6" id="KW-0547">Nucleotide-binding</keyword>
<dbReference type="InterPro" id="IPR036940">
    <property type="entry name" value="PI3/4_kinase_cat_sf"/>
</dbReference>
<feature type="domain" description="FAT" evidence="16">
    <location>
        <begin position="1276"/>
        <end position="1861"/>
    </location>
</feature>
<dbReference type="Gene3D" id="1.25.10.10">
    <property type="entry name" value="Leucine-rich Repeat Variant"/>
    <property type="match status" value="1"/>
</dbReference>
<dbReference type="Pfam" id="PF00454">
    <property type="entry name" value="PI3_PI4_kinase"/>
    <property type="match status" value="1"/>
</dbReference>
<dbReference type="InterPro" id="IPR018936">
    <property type="entry name" value="PI3/4_kinase_CS"/>
</dbReference>
<evidence type="ECO:0000256" key="9">
    <source>
        <dbReference type="ARBA" id="ARBA00022840"/>
    </source>
</evidence>
<dbReference type="STRING" id="105984.A0A427XGI2"/>
<dbReference type="Pfam" id="PF02259">
    <property type="entry name" value="FAT"/>
    <property type="match status" value="1"/>
</dbReference>
<dbReference type="RefSeq" id="XP_028473073.1">
    <property type="nucleotide sequence ID" value="XM_028618706.1"/>
</dbReference>
<dbReference type="SUPFAM" id="SSF56112">
    <property type="entry name" value="Protein kinase-like (PK-like)"/>
    <property type="match status" value="1"/>
</dbReference>
<dbReference type="PROSITE" id="PS00916">
    <property type="entry name" value="PI3_4_KINASE_2"/>
    <property type="match status" value="1"/>
</dbReference>
<evidence type="ECO:0000256" key="12">
    <source>
        <dbReference type="ARBA" id="ARBA00047899"/>
    </source>
</evidence>
<dbReference type="PANTHER" id="PTHR11139:SF125">
    <property type="entry name" value="SERINE_THREONINE-PROTEIN KINASE MEC1"/>
    <property type="match status" value="1"/>
</dbReference>
<proteinExistence type="inferred from homology"/>
<dbReference type="InterPro" id="IPR011009">
    <property type="entry name" value="Kinase-like_dom_sf"/>
</dbReference>
<evidence type="ECO:0000256" key="1">
    <source>
        <dbReference type="ARBA" id="ARBA00004123"/>
    </source>
</evidence>
<dbReference type="InterPro" id="IPR014009">
    <property type="entry name" value="PIK_FAT"/>
</dbReference>
<reference evidence="18 19" key="1">
    <citation type="submission" date="2018-11" db="EMBL/GenBank/DDBJ databases">
        <title>Genome sequence of Apiotrichum porosum DSM 27194.</title>
        <authorList>
            <person name="Aliyu H."/>
            <person name="Gorte O."/>
            <person name="Ochsenreither K."/>
        </authorList>
    </citation>
    <scope>NUCLEOTIDE SEQUENCE [LARGE SCALE GENOMIC DNA]</scope>
    <source>
        <strain evidence="18 19">DSM 27194</strain>
    </source>
</reference>
<comment type="caution">
    <text evidence="18">The sequence shown here is derived from an EMBL/GenBank/DDBJ whole genome shotgun (WGS) entry which is preliminary data.</text>
</comment>
<protein>
    <recommendedName>
        <fullName evidence="3">non-specific serine/threonine protein kinase</fullName>
        <ecNumber evidence="3">2.7.11.1</ecNumber>
    </recommendedName>
</protein>
<evidence type="ECO:0000313" key="18">
    <source>
        <dbReference type="EMBL" id="RSH77926.1"/>
    </source>
</evidence>
<dbReference type="InterPro" id="IPR016024">
    <property type="entry name" value="ARM-type_fold"/>
</dbReference>